<dbReference type="PANTHER" id="PTHR21683">
    <property type="entry name" value="COILED-COIL DOMAIN-CONTAINING PROTEIN 42 LIKE-2-LIKE-RELATED"/>
    <property type="match status" value="1"/>
</dbReference>
<keyword evidence="4" id="KW-1185">Reference proteome</keyword>
<sequence>MFRRSESLAPNDGNPYSLTRQEMAMLDPNYKKPRRKKFLNQEKDVELREKVDPTRLHEAKTVSSYRKQRVSEDVDELWNDIESSDGDYEDGSISDDDLCDPTYELIALKRSNEEKQTLKELVTNSKKKFRTKYSLMVKQNETHRLERVLRNEEEQLQKAEAEFRLAQQAFDQFLQANDSKAIQAQKSTPLFSIASDTLHGTFINNNKIIINNNNNNRAETETQVRLEKVADIKGIDEHLVALKREINKKKDVLVEYATFETFLFSLSPEAWRMVQSDKTYQNKSGSFSLQDSYPLLPKDSPDSSIANNDMPIDSLLEITAQELGIPFSELAKVKDNVKLYFTQPQQLLSLFADLEVENLDLIDQCQRAEDQLVEVKKMTKEVIDRLNEQAANFENGILALEQKIQNEGQILMELESSMTGDDESQSVDHVNLFHDRQRMVKFASSTLEGHTFRSKDRKGQDLSPEDEMLIGGSE</sequence>
<organism evidence="3 4">
    <name type="scientific">Tigriopus californicus</name>
    <name type="common">Marine copepod</name>
    <dbReference type="NCBI Taxonomy" id="6832"/>
    <lineage>
        <taxon>Eukaryota</taxon>
        <taxon>Metazoa</taxon>
        <taxon>Ecdysozoa</taxon>
        <taxon>Arthropoda</taxon>
        <taxon>Crustacea</taxon>
        <taxon>Multicrustacea</taxon>
        <taxon>Hexanauplia</taxon>
        <taxon>Copepoda</taxon>
        <taxon>Harpacticoida</taxon>
        <taxon>Harpacticidae</taxon>
        <taxon>Tigriopus</taxon>
    </lineage>
</organism>
<feature type="coiled-coil region" evidence="1">
    <location>
        <begin position="351"/>
        <end position="403"/>
    </location>
</feature>
<dbReference type="Proteomes" id="UP000318571">
    <property type="component" value="Chromosome 9"/>
</dbReference>
<dbReference type="InterPro" id="IPR051147">
    <property type="entry name" value="CFAP_domain-containing"/>
</dbReference>
<evidence type="ECO:0000313" key="4">
    <source>
        <dbReference type="Proteomes" id="UP000318571"/>
    </source>
</evidence>
<name>A0A553NY38_TIGCA</name>
<evidence type="ECO:0000313" key="3">
    <source>
        <dbReference type="EMBL" id="TRY70347.1"/>
    </source>
</evidence>
<feature type="region of interest" description="Disordered" evidence="2">
    <location>
        <begin position="1"/>
        <end position="44"/>
    </location>
</feature>
<gene>
    <name evidence="3" type="ORF">TCAL_02434</name>
</gene>
<dbReference type="OMA" id="IANNDMP"/>
<dbReference type="AlphaFoldDB" id="A0A553NY38"/>
<reference evidence="3 4" key="1">
    <citation type="journal article" date="2018" name="Nat. Ecol. Evol.">
        <title>Genomic signatures of mitonuclear coevolution across populations of Tigriopus californicus.</title>
        <authorList>
            <person name="Barreto F.S."/>
            <person name="Watson E.T."/>
            <person name="Lima T.G."/>
            <person name="Willett C.S."/>
            <person name="Edmands S."/>
            <person name="Li W."/>
            <person name="Burton R.S."/>
        </authorList>
    </citation>
    <scope>NUCLEOTIDE SEQUENCE [LARGE SCALE GENOMIC DNA]</scope>
    <source>
        <strain evidence="3 4">San Diego</strain>
    </source>
</reference>
<proteinExistence type="predicted"/>
<protein>
    <submittedName>
        <fullName evidence="3">Uncharacterized protein</fullName>
    </submittedName>
</protein>
<accession>A0A553NY38</accession>
<evidence type="ECO:0000256" key="1">
    <source>
        <dbReference type="SAM" id="Coils"/>
    </source>
</evidence>
<feature type="compositionally biased region" description="Basic and acidic residues" evidence="2">
    <location>
        <begin position="450"/>
        <end position="460"/>
    </location>
</feature>
<comment type="caution">
    <text evidence="3">The sequence shown here is derived from an EMBL/GenBank/DDBJ whole genome shotgun (WGS) entry which is preliminary data.</text>
</comment>
<dbReference type="PANTHER" id="PTHR21683:SF3">
    <property type="entry name" value="CILIA AND FLAGELLA ASSOCIATED PROTEIN 100"/>
    <property type="match status" value="1"/>
</dbReference>
<feature type="coiled-coil region" evidence="1">
    <location>
        <begin position="108"/>
        <end position="176"/>
    </location>
</feature>
<feature type="region of interest" description="Disordered" evidence="2">
    <location>
        <begin position="450"/>
        <end position="474"/>
    </location>
</feature>
<keyword evidence="1" id="KW-0175">Coiled coil</keyword>
<dbReference type="EMBL" id="VCGU01000009">
    <property type="protein sequence ID" value="TRY70347.1"/>
    <property type="molecule type" value="Genomic_DNA"/>
</dbReference>
<evidence type="ECO:0000256" key="2">
    <source>
        <dbReference type="SAM" id="MobiDB-lite"/>
    </source>
</evidence>